<protein>
    <submittedName>
        <fullName evidence="2">Uncharacterized protein</fullName>
    </submittedName>
</protein>
<evidence type="ECO:0000256" key="1">
    <source>
        <dbReference type="SAM" id="MobiDB-lite"/>
    </source>
</evidence>
<proteinExistence type="predicted"/>
<reference evidence="2" key="1">
    <citation type="submission" date="2019-12" db="EMBL/GenBank/DDBJ databases">
        <title>Genome sequencing and annotation of Brassica cretica.</title>
        <authorList>
            <person name="Studholme D.J."/>
            <person name="Sarris P.F."/>
        </authorList>
    </citation>
    <scope>NUCLEOTIDE SEQUENCE</scope>
    <source>
        <strain evidence="2">PFS-102/07</strain>
        <tissue evidence="2">Leaf</tissue>
    </source>
</reference>
<sequence length="71" mass="7782">MGRQGEFEWCRSGGREGGGGSPAENDGGFAAEAVVGSFQALDIGKRARESLTFLTWECFLYMKLRYSVLQV</sequence>
<name>A0A8S9LXM0_BRACR</name>
<gene>
    <name evidence="2" type="ORF">F2Q70_00009813</name>
</gene>
<feature type="region of interest" description="Disordered" evidence="1">
    <location>
        <begin position="1"/>
        <end position="26"/>
    </location>
</feature>
<dbReference type="AlphaFoldDB" id="A0A8S9LXM0"/>
<organism evidence="2">
    <name type="scientific">Brassica cretica</name>
    <name type="common">Mustard</name>
    <dbReference type="NCBI Taxonomy" id="69181"/>
    <lineage>
        <taxon>Eukaryota</taxon>
        <taxon>Viridiplantae</taxon>
        <taxon>Streptophyta</taxon>
        <taxon>Embryophyta</taxon>
        <taxon>Tracheophyta</taxon>
        <taxon>Spermatophyta</taxon>
        <taxon>Magnoliopsida</taxon>
        <taxon>eudicotyledons</taxon>
        <taxon>Gunneridae</taxon>
        <taxon>Pentapetalae</taxon>
        <taxon>rosids</taxon>
        <taxon>malvids</taxon>
        <taxon>Brassicales</taxon>
        <taxon>Brassicaceae</taxon>
        <taxon>Brassiceae</taxon>
        <taxon>Brassica</taxon>
    </lineage>
</organism>
<evidence type="ECO:0000313" key="2">
    <source>
        <dbReference type="EMBL" id="KAF2612504.1"/>
    </source>
</evidence>
<comment type="caution">
    <text evidence="2">The sequence shown here is derived from an EMBL/GenBank/DDBJ whole genome shotgun (WGS) entry which is preliminary data.</text>
</comment>
<accession>A0A8S9LXM0</accession>
<dbReference type="EMBL" id="QGKY02000089">
    <property type="protein sequence ID" value="KAF2612504.1"/>
    <property type="molecule type" value="Genomic_DNA"/>
</dbReference>